<evidence type="ECO:0000256" key="2">
    <source>
        <dbReference type="ARBA" id="ARBA00008127"/>
    </source>
</evidence>
<keyword evidence="3 7" id="KW-0217">Developmental protein</keyword>
<keyword evidence="4 7" id="KW-0964">Secreted</keyword>
<comment type="subcellular location">
    <subcellularLocation>
        <location evidence="1 7">Secreted</location>
    </subcellularLocation>
</comment>
<evidence type="ECO:0000256" key="4">
    <source>
        <dbReference type="ARBA" id="ARBA00022525"/>
    </source>
</evidence>
<evidence type="ECO:0000313" key="9">
    <source>
        <dbReference type="Proteomes" id="UP000516437"/>
    </source>
</evidence>
<gene>
    <name evidence="8" type="ORF">CJ030_MR3G026578</name>
</gene>
<dbReference type="AlphaFoldDB" id="A0A6A1W4P3"/>
<proteinExistence type="inferred from homology"/>
<evidence type="ECO:0000256" key="7">
    <source>
        <dbReference type="RuleBase" id="RU367102"/>
    </source>
</evidence>
<dbReference type="InterPro" id="IPR039455">
    <property type="entry name" value="EPFL"/>
</dbReference>
<evidence type="ECO:0000313" key="8">
    <source>
        <dbReference type="EMBL" id="KAB1218698.1"/>
    </source>
</evidence>
<dbReference type="Pfam" id="PF17181">
    <property type="entry name" value="EPF"/>
    <property type="match status" value="1"/>
</dbReference>
<accession>A0A6A1W4P3</accession>
<evidence type="ECO:0000256" key="1">
    <source>
        <dbReference type="ARBA" id="ARBA00004613"/>
    </source>
</evidence>
<feature type="non-terminal residue" evidence="8">
    <location>
        <position position="1"/>
    </location>
</feature>
<comment type="similarity">
    <text evidence="2 7">Belongs to the plant cysteine rich small secretory peptide family. Epidermal patterning factor subfamily.</text>
</comment>
<comment type="caution">
    <text evidence="8">The sequence shown here is derived from an EMBL/GenBank/DDBJ whole genome shotgun (WGS) entry which is preliminary data.</text>
</comment>
<organism evidence="8 9">
    <name type="scientific">Morella rubra</name>
    <name type="common">Chinese bayberry</name>
    <dbReference type="NCBI Taxonomy" id="262757"/>
    <lineage>
        <taxon>Eukaryota</taxon>
        <taxon>Viridiplantae</taxon>
        <taxon>Streptophyta</taxon>
        <taxon>Embryophyta</taxon>
        <taxon>Tracheophyta</taxon>
        <taxon>Spermatophyta</taxon>
        <taxon>Magnoliopsida</taxon>
        <taxon>eudicotyledons</taxon>
        <taxon>Gunneridae</taxon>
        <taxon>Pentapetalae</taxon>
        <taxon>rosids</taxon>
        <taxon>fabids</taxon>
        <taxon>Fagales</taxon>
        <taxon>Myricaceae</taxon>
        <taxon>Morella</taxon>
    </lineage>
</organism>
<dbReference type="PANTHER" id="PTHR33109:SF60">
    <property type="entry name" value="EPIDERMAL PATTERNING FACTOR-LIKE PROTEIN 8"/>
    <property type="match status" value="1"/>
</dbReference>
<dbReference type="EMBL" id="RXIC02000021">
    <property type="protein sequence ID" value="KAB1218698.1"/>
    <property type="molecule type" value="Genomic_DNA"/>
</dbReference>
<dbReference type="GO" id="GO:0005576">
    <property type="term" value="C:extracellular region"/>
    <property type="evidence" value="ECO:0007669"/>
    <property type="project" value="UniProtKB-SubCell"/>
</dbReference>
<dbReference type="OrthoDB" id="1874659at2759"/>
<reference evidence="8 9" key="1">
    <citation type="journal article" date="2019" name="Plant Biotechnol. J.">
        <title>The red bayberry genome and genetic basis of sex determination.</title>
        <authorList>
            <person name="Jia H.M."/>
            <person name="Jia H.J."/>
            <person name="Cai Q.L."/>
            <person name="Wang Y."/>
            <person name="Zhao H.B."/>
            <person name="Yang W.F."/>
            <person name="Wang G.Y."/>
            <person name="Li Y.H."/>
            <person name="Zhan D.L."/>
            <person name="Shen Y.T."/>
            <person name="Niu Q.F."/>
            <person name="Chang L."/>
            <person name="Qiu J."/>
            <person name="Zhao L."/>
            <person name="Xie H.B."/>
            <person name="Fu W.Y."/>
            <person name="Jin J."/>
            <person name="Li X.W."/>
            <person name="Jiao Y."/>
            <person name="Zhou C.C."/>
            <person name="Tu T."/>
            <person name="Chai C.Y."/>
            <person name="Gao J.L."/>
            <person name="Fan L.J."/>
            <person name="van de Weg E."/>
            <person name="Wang J.Y."/>
            <person name="Gao Z.S."/>
        </authorList>
    </citation>
    <scope>NUCLEOTIDE SEQUENCE [LARGE SCALE GENOMIC DNA]</scope>
    <source>
        <tissue evidence="8">Leaves</tissue>
    </source>
</reference>
<evidence type="ECO:0000256" key="3">
    <source>
        <dbReference type="ARBA" id="ARBA00022473"/>
    </source>
</evidence>
<keyword evidence="9" id="KW-1185">Reference proteome</keyword>
<dbReference type="Proteomes" id="UP000516437">
    <property type="component" value="Chromosome 3"/>
</dbReference>
<keyword evidence="6" id="KW-1015">Disulfide bond</keyword>
<dbReference type="PANTHER" id="PTHR33109">
    <property type="entry name" value="EPIDERMAL PATTERNING FACTOR-LIKE PROTEIN 4"/>
    <property type="match status" value="1"/>
</dbReference>
<evidence type="ECO:0000256" key="5">
    <source>
        <dbReference type="ARBA" id="ARBA00022729"/>
    </source>
</evidence>
<dbReference type="GO" id="GO:0010052">
    <property type="term" value="P:guard cell differentiation"/>
    <property type="evidence" value="ECO:0007669"/>
    <property type="project" value="UniProtKB-UniRule"/>
</dbReference>
<sequence length="70" mass="7811">NGESLEESKMVLGSKPPGCVNRCLNCRPCIATLVIPSHQMKEFSASSRGEDDSYYLLSWKCRCGNKLFQP</sequence>
<name>A0A6A1W4P3_9ROSI</name>
<protein>
    <recommendedName>
        <fullName evidence="7">Epidermal patterning factor-like protein</fullName>
    </recommendedName>
</protein>
<comment type="function">
    <text evidence="7">Controls stomatal patterning.</text>
</comment>
<evidence type="ECO:0000256" key="6">
    <source>
        <dbReference type="ARBA" id="ARBA00023157"/>
    </source>
</evidence>
<keyword evidence="5" id="KW-0732">Signal</keyword>